<accession>A0A8T1V309</accession>
<dbReference type="EMBL" id="JAGDFL010001732">
    <property type="protein sequence ID" value="KAG7375321.1"/>
    <property type="molecule type" value="Genomic_DNA"/>
</dbReference>
<sequence>MLIEKHVDNIGGNADFREKLTRFMVDRQSFEEFVEFFRRVKSAVYYDTLVNISTFHTGARFDSLNEILIQEPKDDIGVAGSSASANGICSKVELTIDGNQVLCNEVIQVLRTEKKLTNAAYALEREKAVNDNSDVFLLITRRPVTKNFLLPDRCGVVSQSEFEHYFGPFASRAYRSFRGPPGKQTKTTK</sequence>
<evidence type="ECO:0000313" key="2">
    <source>
        <dbReference type="Proteomes" id="UP000693981"/>
    </source>
</evidence>
<gene>
    <name evidence="1" type="ORF">PHYBOEH_002831</name>
</gene>
<organism evidence="1 2">
    <name type="scientific">Phytophthora boehmeriae</name>
    <dbReference type="NCBI Taxonomy" id="109152"/>
    <lineage>
        <taxon>Eukaryota</taxon>
        <taxon>Sar</taxon>
        <taxon>Stramenopiles</taxon>
        <taxon>Oomycota</taxon>
        <taxon>Peronosporomycetes</taxon>
        <taxon>Peronosporales</taxon>
        <taxon>Peronosporaceae</taxon>
        <taxon>Phytophthora</taxon>
    </lineage>
</organism>
<keyword evidence="2" id="KW-1185">Reference proteome</keyword>
<evidence type="ECO:0000313" key="1">
    <source>
        <dbReference type="EMBL" id="KAG7375321.1"/>
    </source>
</evidence>
<protein>
    <submittedName>
        <fullName evidence="1">Uncharacterized protein</fullName>
    </submittedName>
</protein>
<dbReference type="AlphaFoldDB" id="A0A8T1V309"/>
<proteinExistence type="predicted"/>
<dbReference type="Proteomes" id="UP000693981">
    <property type="component" value="Unassembled WGS sequence"/>
</dbReference>
<comment type="caution">
    <text evidence="1">The sequence shown here is derived from an EMBL/GenBank/DDBJ whole genome shotgun (WGS) entry which is preliminary data.</text>
</comment>
<reference evidence="1" key="1">
    <citation type="submission" date="2021-02" db="EMBL/GenBank/DDBJ databases">
        <authorList>
            <person name="Palmer J.M."/>
        </authorList>
    </citation>
    <scope>NUCLEOTIDE SEQUENCE</scope>
    <source>
        <strain evidence="1">SCRP23</strain>
    </source>
</reference>
<dbReference type="OrthoDB" id="128002at2759"/>
<name>A0A8T1V309_9STRA</name>